<evidence type="ECO:0000256" key="1">
    <source>
        <dbReference type="SAM" id="MobiDB-lite"/>
    </source>
</evidence>
<proteinExistence type="predicted"/>
<dbReference type="Proteomes" id="UP000269945">
    <property type="component" value="Unassembled WGS sequence"/>
</dbReference>
<organism evidence="2 3">
    <name type="scientific">Gulo gulo</name>
    <name type="common">Wolverine</name>
    <name type="synonym">Gluton</name>
    <dbReference type="NCBI Taxonomy" id="48420"/>
    <lineage>
        <taxon>Eukaryota</taxon>
        <taxon>Metazoa</taxon>
        <taxon>Chordata</taxon>
        <taxon>Craniata</taxon>
        <taxon>Vertebrata</taxon>
        <taxon>Euteleostomi</taxon>
        <taxon>Mammalia</taxon>
        <taxon>Eutheria</taxon>
        <taxon>Laurasiatheria</taxon>
        <taxon>Carnivora</taxon>
        <taxon>Caniformia</taxon>
        <taxon>Musteloidea</taxon>
        <taxon>Mustelidae</taxon>
        <taxon>Guloninae</taxon>
        <taxon>Gulo</taxon>
    </lineage>
</organism>
<dbReference type="AlphaFoldDB" id="A0A9X9LPR3"/>
<sequence length="26" mass="2643">MSKGSATGGNPEALTVGYAEDSRTRS</sequence>
<gene>
    <name evidence="2" type="ORF">BN2614_LOCUS5</name>
</gene>
<keyword evidence="3" id="KW-1185">Reference proteome</keyword>
<evidence type="ECO:0000313" key="3">
    <source>
        <dbReference type="Proteomes" id="UP000269945"/>
    </source>
</evidence>
<evidence type="ECO:0000313" key="2">
    <source>
        <dbReference type="EMBL" id="VCW78586.1"/>
    </source>
</evidence>
<accession>A0A9X9LPR3</accession>
<protein>
    <submittedName>
        <fullName evidence="2">Uncharacterized protein</fullName>
    </submittedName>
</protein>
<name>A0A9X9LPR3_GULGU</name>
<dbReference type="EMBL" id="CYRY02010331">
    <property type="protein sequence ID" value="VCW78586.1"/>
    <property type="molecule type" value="Genomic_DNA"/>
</dbReference>
<comment type="caution">
    <text evidence="2">The sequence shown here is derived from an EMBL/GenBank/DDBJ whole genome shotgun (WGS) entry which is preliminary data.</text>
</comment>
<reference evidence="2 3" key="1">
    <citation type="submission" date="2018-10" db="EMBL/GenBank/DDBJ databases">
        <authorList>
            <person name="Ekblom R."/>
            <person name="Jareborg N."/>
        </authorList>
    </citation>
    <scope>NUCLEOTIDE SEQUENCE [LARGE SCALE GENOMIC DNA]</scope>
    <source>
        <tissue evidence="2">Muscle</tissue>
    </source>
</reference>
<feature type="region of interest" description="Disordered" evidence="1">
    <location>
        <begin position="1"/>
        <end position="26"/>
    </location>
</feature>